<dbReference type="CDD" id="cd06257">
    <property type="entry name" value="DnaJ"/>
    <property type="match status" value="1"/>
</dbReference>
<dbReference type="PANTHER" id="PTHR45090">
    <property type="entry name" value="CHAPERONE PROTEIN DNAJ 20 CHLOROPLASTIC"/>
    <property type="match status" value="1"/>
</dbReference>
<evidence type="ECO:0000313" key="3">
    <source>
        <dbReference type="EMBL" id="KAG5485792.1"/>
    </source>
</evidence>
<dbReference type="PROSITE" id="PS50076">
    <property type="entry name" value="DNAJ_2"/>
    <property type="match status" value="1"/>
</dbReference>
<dbReference type="InterPro" id="IPR036869">
    <property type="entry name" value="J_dom_sf"/>
</dbReference>
<dbReference type="KEGG" id="lmat:92517100"/>
<feature type="compositionally biased region" description="Low complexity" evidence="1">
    <location>
        <begin position="138"/>
        <end position="158"/>
    </location>
</feature>
<dbReference type="OrthoDB" id="10250354at2759"/>
<reference evidence="4" key="1">
    <citation type="journal article" date="2021" name="Microbiol. Resour. Announc.">
        <title>LGAAP: Leishmaniinae Genome Assembly and Annotation Pipeline.</title>
        <authorList>
            <person name="Almutairi H."/>
            <person name="Urbaniak M.D."/>
            <person name="Bates M.D."/>
            <person name="Jariyapan N."/>
            <person name="Kwakye-Nuako G."/>
            <person name="Thomaz-Soccol V."/>
            <person name="Al-Salem W.S."/>
            <person name="Dillon R.J."/>
            <person name="Bates P.A."/>
            <person name="Gatherer D."/>
        </authorList>
    </citation>
    <scope>NUCLEOTIDE SEQUENCE [LARGE SCALE GENOMIC DNA]</scope>
</reference>
<dbReference type="Pfam" id="PF00226">
    <property type="entry name" value="DnaJ"/>
    <property type="match status" value="1"/>
</dbReference>
<evidence type="ECO:0000259" key="2">
    <source>
        <dbReference type="PROSITE" id="PS50076"/>
    </source>
</evidence>
<gene>
    <name evidence="3" type="ORF">LSCM1_07204</name>
</gene>
<evidence type="ECO:0000313" key="4">
    <source>
        <dbReference type="Proteomes" id="UP000673552"/>
    </source>
</evidence>
<dbReference type="InterPro" id="IPR001623">
    <property type="entry name" value="DnaJ_domain"/>
</dbReference>
<sequence length="292" mass="30998">MQTLYDVLHVPMSASQGELQHAYRRLLTRVHPDRCYHDNDSVSYNTAREVDHVRMNALQRAYKVLGDPQKRNDYDACLTRQFRRESAAYHRPPQQVFRPQGMAQPQVLTFVGSVSGTGGVLKTLTDLAEANDNTAPFGAGSRSAARPPAAAEEGAFGASNPQYSNPMTRALGTFTGVAEGTAARQDGAVAFSKPPSSSAPPSRPVGYTASAATQRQPDDAVSKRAIETGPRTVGLVVVTDGGVALGALASTAALEASQQPSAAVATAAPAAETDAHLPRRLRVVEEHLAIRL</sequence>
<accession>A0A836HGJ6</accession>
<dbReference type="RefSeq" id="XP_067180945.1">
    <property type="nucleotide sequence ID" value="XM_067324588.1"/>
</dbReference>
<feature type="region of interest" description="Disordered" evidence="1">
    <location>
        <begin position="189"/>
        <end position="220"/>
    </location>
</feature>
<keyword evidence="4" id="KW-1185">Reference proteome</keyword>
<comment type="caution">
    <text evidence="3">The sequence shown here is derived from an EMBL/GenBank/DDBJ whole genome shotgun (WGS) entry which is preliminary data.</text>
</comment>
<dbReference type="SMART" id="SM00271">
    <property type="entry name" value="DnaJ"/>
    <property type="match status" value="1"/>
</dbReference>
<organism evidence="3 4">
    <name type="scientific">Leishmania martiniquensis</name>
    <dbReference type="NCBI Taxonomy" id="1580590"/>
    <lineage>
        <taxon>Eukaryota</taxon>
        <taxon>Discoba</taxon>
        <taxon>Euglenozoa</taxon>
        <taxon>Kinetoplastea</taxon>
        <taxon>Metakinetoplastina</taxon>
        <taxon>Trypanosomatida</taxon>
        <taxon>Trypanosomatidae</taxon>
        <taxon>Leishmaniinae</taxon>
        <taxon>Leishmania</taxon>
    </lineage>
</organism>
<proteinExistence type="predicted"/>
<feature type="region of interest" description="Disordered" evidence="1">
    <location>
        <begin position="135"/>
        <end position="164"/>
    </location>
</feature>
<name>A0A836HGJ6_9TRYP</name>
<dbReference type="AlphaFoldDB" id="A0A836HGJ6"/>
<dbReference type="Proteomes" id="UP000673552">
    <property type="component" value="Unassembled WGS sequence"/>
</dbReference>
<dbReference type="EMBL" id="JAFEUZ010000008">
    <property type="protein sequence ID" value="KAG5485792.1"/>
    <property type="molecule type" value="Genomic_DNA"/>
</dbReference>
<dbReference type="PANTHER" id="PTHR45090:SF4">
    <property type="entry name" value="J DOMAIN-CONTAINING PROTEIN"/>
    <property type="match status" value="1"/>
</dbReference>
<dbReference type="PRINTS" id="PR00625">
    <property type="entry name" value="JDOMAIN"/>
</dbReference>
<dbReference type="Gene3D" id="1.10.287.110">
    <property type="entry name" value="DnaJ domain"/>
    <property type="match status" value="1"/>
</dbReference>
<protein>
    <recommendedName>
        <fullName evidence="2">J domain-containing protein</fullName>
    </recommendedName>
</protein>
<dbReference type="GeneID" id="92517100"/>
<reference evidence="4" key="2">
    <citation type="journal article" date="2021" name="Sci. Data">
        <title>Chromosome-scale genome sequencing, assembly and annotation of six genomes from subfamily Leishmaniinae.</title>
        <authorList>
            <person name="Almutairi H."/>
            <person name="Urbaniak M.D."/>
            <person name="Bates M.D."/>
            <person name="Jariyapan N."/>
            <person name="Kwakye-Nuako G."/>
            <person name="Thomaz Soccol V."/>
            <person name="Al-Salem W.S."/>
            <person name="Dillon R.J."/>
            <person name="Bates P.A."/>
            <person name="Gatherer D."/>
        </authorList>
    </citation>
    <scope>NUCLEOTIDE SEQUENCE [LARGE SCALE GENOMIC DNA]</scope>
</reference>
<dbReference type="InterPro" id="IPR053232">
    <property type="entry name" value="DnaJ_C/III_chloroplastic"/>
</dbReference>
<dbReference type="SUPFAM" id="SSF46565">
    <property type="entry name" value="Chaperone J-domain"/>
    <property type="match status" value="1"/>
</dbReference>
<feature type="domain" description="J" evidence="2">
    <location>
        <begin position="3"/>
        <end position="78"/>
    </location>
</feature>
<evidence type="ECO:0000256" key="1">
    <source>
        <dbReference type="SAM" id="MobiDB-lite"/>
    </source>
</evidence>